<protein>
    <submittedName>
        <fullName evidence="5">Putative DNA-binding protein HGH1</fullName>
    </submittedName>
</protein>
<evidence type="ECO:0000313" key="5">
    <source>
        <dbReference type="EMBL" id="RKP04701.1"/>
    </source>
</evidence>
<accession>A0A4P9XHF7</accession>
<dbReference type="InterPro" id="IPR039717">
    <property type="entry name" value="Hgh1"/>
</dbReference>
<dbReference type="InterPro" id="IPR007206">
    <property type="entry name" value="Protein_HGH1_C"/>
</dbReference>
<dbReference type="InterPro" id="IPR007205">
    <property type="entry name" value="Protein_HGH1_N"/>
</dbReference>
<dbReference type="EMBL" id="KZ993518">
    <property type="protein sequence ID" value="RKP04701.1"/>
    <property type="molecule type" value="Genomic_DNA"/>
</dbReference>
<dbReference type="OrthoDB" id="338814at2759"/>
<evidence type="ECO:0000256" key="1">
    <source>
        <dbReference type="ARBA" id="ARBA00006712"/>
    </source>
</evidence>
<feature type="domain" description="Protein HGH1 C-terminal" evidence="4">
    <location>
        <begin position="152"/>
        <end position="203"/>
    </location>
</feature>
<evidence type="ECO:0000256" key="2">
    <source>
        <dbReference type="SAM" id="MobiDB-lite"/>
    </source>
</evidence>
<gene>
    <name evidence="5" type="ORF">THASP1DRAFT_20834</name>
</gene>
<dbReference type="GO" id="GO:0003677">
    <property type="term" value="F:DNA binding"/>
    <property type="evidence" value="ECO:0007669"/>
    <property type="project" value="UniProtKB-KW"/>
</dbReference>
<dbReference type="AlphaFoldDB" id="A0A4P9XHF7"/>
<organism evidence="5 6">
    <name type="scientific">Thamnocephalis sphaerospora</name>
    <dbReference type="NCBI Taxonomy" id="78915"/>
    <lineage>
        <taxon>Eukaryota</taxon>
        <taxon>Fungi</taxon>
        <taxon>Fungi incertae sedis</taxon>
        <taxon>Zoopagomycota</taxon>
        <taxon>Zoopagomycotina</taxon>
        <taxon>Zoopagomycetes</taxon>
        <taxon>Zoopagales</taxon>
        <taxon>Sigmoideomycetaceae</taxon>
        <taxon>Thamnocephalis</taxon>
    </lineage>
</organism>
<dbReference type="InterPro" id="IPR016024">
    <property type="entry name" value="ARM-type_fold"/>
</dbReference>
<dbReference type="Proteomes" id="UP000271241">
    <property type="component" value="Unassembled WGS sequence"/>
</dbReference>
<sequence>KLGSSVRALDQLVEVFVRGSNRAYNKKADYHFLASVFADVTQIPDGRSFFLEKSPVDGMLALSKLMCFTEHPAIVRRGGVISTIKNCCFDTESHMILLSDELGLLPYVLLPLCGAEEFDEDDMEGMPDDLQLLPDDKVREIDERLRRTLLEALVLLTTTRSGRDMMRQRKVYPIVRNMHLAEQSEDVKEVAERVVQMLMRDEMDHAGAVAPAGAPDTNDDEETRIVEV</sequence>
<proteinExistence type="inferred from homology"/>
<dbReference type="PANTHER" id="PTHR13387:SF9">
    <property type="entry name" value="PROTEIN HGH1 HOMOLOG"/>
    <property type="match status" value="1"/>
</dbReference>
<evidence type="ECO:0000313" key="6">
    <source>
        <dbReference type="Proteomes" id="UP000271241"/>
    </source>
</evidence>
<dbReference type="STRING" id="78915.A0A4P9XHF7"/>
<feature type="domain" description="Protein HGH1 N-terminal" evidence="3">
    <location>
        <begin position="4"/>
        <end position="146"/>
    </location>
</feature>
<feature type="region of interest" description="Disordered" evidence="2">
    <location>
        <begin position="207"/>
        <end position="228"/>
    </location>
</feature>
<dbReference type="PANTHER" id="PTHR13387">
    <property type="entry name" value="PROTEIN HGH1 HOMOLOG"/>
    <property type="match status" value="1"/>
</dbReference>
<name>A0A4P9XHF7_9FUNG</name>
<dbReference type="Pfam" id="PF04063">
    <property type="entry name" value="DUF383"/>
    <property type="match status" value="1"/>
</dbReference>
<feature type="non-terminal residue" evidence="5">
    <location>
        <position position="1"/>
    </location>
</feature>
<comment type="similarity">
    <text evidence="1">Belongs to the HGH1 family.</text>
</comment>
<dbReference type="SUPFAM" id="SSF48371">
    <property type="entry name" value="ARM repeat"/>
    <property type="match status" value="1"/>
</dbReference>
<reference evidence="6" key="1">
    <citation type="journal article" date="2018" name="Nat. Microbiol.">
        <title>Leveraging single-cell genomics to expand the fungal tree of life.</title>
        <authorList>
            <person name="Ahrendt S.R."/>
            <person name="Quandt C.A."/>
            <person name="Ciobanu D."/>
            <person name="Clum A."/>
            <person name="Salamov A."/>
            <person name="Andreopoulos B."/>
            <person name="Cheng J.F."/>
            <person name="Woyke T."/>
            <person name="Pelin A."/>
            <person name="Henrissat B."/>
            <person name="Reynolds N.K."/>
            <person name="Benny G.L."/>
            <person name="Smith M.E."/>
            <person name="James T.Y."/>
            <person name="Grigoriev I.V."/>
        </authorList>
    </citation>
    <scope>NUCLEOTIDE SEQUENCE [LARGE SCALE GENOMIC DNA]</scope>
    <source>
        <strain evidence="6">RSA 1356</strain>
    </source>
</reference>
<keyword evidence="6" id="KW-1185">Reference proteome</keyword>
<evidence type="ECO:0000259" key="3">
    <source>
        <dbReference type="Pfam" id="PF04063"/>
    </source>
</evidence>
<evidence type="ECO:0000259" key="4">
    <source>
        <dbReference type="Pfam" id="PF04064"/>
    </source>
</evidence>
<dbReference type="Pfam" id="PF04064">
    <property type="entry name" value="DUF384"/>
    <property type="match status" value="1"/>
</dbReference>
<keyword evidence="5" id="KW-0238">DNA-binding</keyword>